<dbReference type="InterPro" id="IPR053196">
    <property type="entry name" value="Lipoprotein_YbaY-like"/>
</dbReference>
<feature type="domain" description="DUF306" evidence="1">
    <location>
        <begin position="145"/>
        <end position="251"/>
    </location>
</feature>
<proteinExistence type="predicted"/>
<protein>
    <recommendedName>
        <fullName evidence="1">DUF306 domain-containing protein</fullName>
    </recommendedName>
</protein>
<gene>
    <name evidence="2" type="ORF">BQ8482_330006</name>
</gene>
<dbReference type="Pfam" id="PF09619">
    <property type="entry name" value="YscW"/>
    <property type="match status" value="1"/>
</dbReference>
<accession>A0A2P9ANY0</accession>
<evidence type="ECO:0000259" key="1">
    <source>
        <dbReference type="Pfam" id="PF03724"/>
    </source>
</evidence>
<evidence type="ECO:0000313" key="2">
    <source>
        <dbReference type="EMBL" id="SJM32871.1"/>
    </source>
</evidence>
<dbReference type="Pfam" id="PF03724">
    <property type="entry name" value="META"/>
    <property type="match status" value="1"/>
</dbReference>
<reference evidence="3" key="1">
    <citation type="submission" date="2016-12" db="EMBL/GenBank/DDBJ databases">
        <authorList>
            <person name="Brunel B."/>
        </authorList>
    </citation>
    <scope>NUCLEOTIDE SEQUENCE [LARGE SCALE GENOMIC DNA]</scope>
</reference>
<dbReference type="RefSeq" id="WP_123149735.1">
    <property type="nucleotide sequence ID" value="NZ_FUIG01000041.1"/>
</dbReference>
<name>A0A2P9ANY0_9HYPH</name>
<dbReference type="PANTHER" id="PTHR38013:SF1">
    <property type="entry name" value="GLYCOPROTEIN_POLYSACCHARIDE METABOLISM"/>
    <property type="match status" value="1"/>
</dbReference>
<keyword evidence="3" id="KW-1185">Reference proteome</keyword>
<evidence type="ECO:0000313" key="3">
    <source>
        <dbReference type="Proteomes" id="UP000245698"/>
    </source>
</evidence>
<dbReference type="InterPro" id="IPR005184">
    <property type="entry name" value="DUF306_Meta_HslJ"/>
</dbReference>
<dbReference type="Proteomes" id="UP000245698">
    <property type="component" value="Unassembled WGS sequence"/>
</dbReference>
<dbReference type="InterPro" id="IPR039366">
    <property type="entry name" value="Pilotin"/>
</dbReference>
<dbReference type="AlphaFoldDB" id="A0A2P9ANY0"/>
<dbReference type="InterPro" id="IPR038670">
    <property type="entry name" value="HslJ-like_sf"/>
</dbReference>
<organism evidence="2 3">
    <name type="scientific">Mesorhizobium delmotii</name>
    <dbReference type="NCBI Taxonomy" id="1631247"/>
    <lineage>
        <taxon>Bacteria</taxon>
        <taxon>Pseudomonadati</taxon>
        <taxon>Pseudomonadota</taxon>
        <taxon>Alphaproteobacteria</taxon>
        <taxon>Hyphomicrobiales</taxon>
        <taxon>Phyllobacteriaceae</taxon>
        <taxon>Mesorhizobium</taxon>
    </lineage>
</organism>
<dbReference type="Gene3D" id="2.40.128.270">
    <property type="match status" value="1"/>
</dbReference>
<dbReference type="PANTHER" id="PTHR38013">
    <property type="entry name" value="GLYCOPROTEIN/POLYSACCHARIDE METABOLISM"/>
    <property type="match status" value="1"/>
</dbReference>
<sequence>MLGRIAEFFIFGLVPLVVGILVVPGLSDAAEKTLKGEVTYRERIALPPNAVLSVQLADVSLADAKAAVIGERKVAPAGQVPIKFEISFDPSVIRPDMTYVLQARITVDDRLLFISDERHQVDPLSDAPQTIMLKMVTSSEEPAAAPVFGQSWLIEYIDGIGVIAEPQATFRIDEAGKAGGSGPCNVYFATAKVDGSTIAVSDIGSTFKACASEIMAEEKALFEALAKAASYHVDAGKLIIVDKDDRVILRFNAAS</sequence>
<dbReference type="EMBL" id="FUIG01000041">
    <property type="protein sequence ID" value="SJM32871.1"/>
    <property type="molecule type" value="Genomic_DNA"/>
</dbReference>